<gene>
    <name evidence="1" type="ORF">GA0070558_11878</name>
</gene>
<dbReference type="RefSeq" id="WP_091282130.1">
    <property type="nucleotide sequence ID" value="NZ_FMCW01000018.1"/>
</dbReference>
<evidence type="ECO:0000313" key="2">
    <source>
        <dbReference type="Proteomes" id="UP000199375"/>
    </source>
</evidence>
<dbReference type="Proteomes" id="UP000199375">
    <property type="component" value="Unassembled WGS sequence"/>
</dbReference>
<accession>A0A1C4WU22</accession>
<dbReference type="AlphaFoldDB" id="A0A1C4WU22"/>
<evidence type="ECO:0000313" key="1">
    <source>
        <dbReference type="EMBL" id="SCE99654.1"/>
    </source>
</evidence>
<organism evidence="1 2">
    <name type="scientific">Micromonospora haikouensis</name>
    <dbReference type="NCBI Taxonomy" id="686309"/>
    <lineage>
        <taxon>Bacteria</taxon>
        <taxon>Bacillati</taxon>
        <taxon>Actinomycetota</taxon>
        <taxon>Actinomycetes</taxon>
        <taxon>Micromonosporales</taxon>
        <taxon>Micromonosporaceae</taxon>
        <taxon>Micromonospora</taxon>
    </lineage>
</organism>
<dbReference type="GO" id="GO:0009306">
    <property type="term" value="P:protein secretion"/>
    <property type="evidence" value="ECO:0007669"/>
    <property type="project" value="InterPro"/>
</dbReference>
<name>A0A1C4WU22_9ACTN</name>
<sequence>MAAGDGIRVDPGDLTAHAAHLERCAGSLDTARQAGQHVRLDADAYGQLCAIMPVLLDGLQQTLVDGVDAAARSVRDTATRLRSGADSYRAADARAEQRLHRVRDAR</sequence>
<reference evidence="1 2" key="1">
    <citation type="submission" date="2016-06" db="EMBL/GenBank/DDBJ databases">
        <authorList>
            <person name="Kjaerup R.B."/>
            <person name="Dalgaard T.S."/>
            <person name="Juul-Madsen H.R."/>
        </authorList>
    </citation>
    <scope>NUCLEOTIDE SEQUENCE [LARGE SCALE GENOMIC DNA]</scope>
    <source>
        <strain evidence="1 2">DSM 45626</strain>
    </source>
</reference>
<dbReference type="EMBL" id="FMCW01000018">
    <property type="protein sequence ID" value="SCE99654.1"/>
    <property type="molecule type" value="Genomic_DNA"/>
</dbReference>
<dbReference type="InterPro" id="IPR022536">
    <property type="entry name" value="EspC"/>
</dbReference>
<protein>
    <submittedName>
        <fullName evidence="1">Excreted virulence factor EspC, type VII ESX diderm</fullName>
    </submittedName>
</protein>
<proteinExistence type="predicted"/>
<dbReference type="Pfam" id="PF10824">
    <property type="entry name" value="T7SS_ESX_EspC"/>
    <property type="match status" value="1"/>
</dbReference>